<dbReference type="InterPro" id="IPR021523">
    <property type="entry name" value="DUF3187"/>
</dbReference>
<protein>
    <submittedName>
        <fullName evidence="2">DUF3187 family protein</fullName>
    </submittedName>
</protein>
<name>A0A9X1Z5S7_9GAMM</name>
<dbReference type="Proteomes" id="UP001139408">
    <property type="component" value="Unassembled WGS sequence"/>
</dbReference>
<feature type="chain" id="PRO_5040967368" evidence="1">
    <location>
        <begin position="24"/>
        <end position="324"/>
    </location>
</feature>
<keyword evidence="3" id="KW-1185">Reference proteome</keyword>
<dbReference type="Pfam" id="PF11383">
    <property type="entry name" value="DUF3187"/>
    <property type="match status" value="1"/>
</dbReference>
<evidence type="ECO:0000313" key="2">
    <source>
        <dbReference type="EMBL" id="MCL1105679.1"/>
    </source>
</evidence>
<sequence>MMSIKANLLVTLSGLAVVPAAQAQMVDFDDYGPLRVYAQSPMQSINHSPLLRSGFSLPNDQKEWYITANIGSMWSESDVLLADYYQNTLTGGIKWQMSDALMLDINYRWGFSADNHLDSLTMWFHDAFGFDQNGRQDQAKHQNQIHSDKYGIHIDDLSGETLENAITAYLGYQLLQSEHHGLSIGASLYLKSVDSGPFAEDSFAQSIQINYSYKNGPHHVNSSLGVSFIEDTESISTNSYDDRFTTIAIGYEYRSGRHGWLAEIHRYAGLVSWDENFSDASHEALLGYRYYLNTSAIEFTLVENFENMDNSADIAYTLGYRQKF</sequence>
<keyword evidence="1" id="KW-0732">Signal</keyword>
<proteinExistence type="predicted"/>
<reference evidence="2" key="1">
    <citation type="submission" date="2022-01" db="EMBL/GenBank/DDBJ databases">
        <title>Whole genome-based taxonomy of the Shewanellaceae.</title>
        <authorList>
            <person name="Martin-Rodriguez A.J."/>
        </authorList>
    </citation>
    <scope>NUCLEOTIDE SEQUENCE</scope>
    <source>
        <strain evidence="2">DSM 23803</strain>
    </source>
</reference>
<feature type="signal peptide" evidence="1">
    <location>
        <begin position="1"/>
        <end position="23"/>
    </location>
</feature>
<dbReference type="RefSeq" id="WP_229780012.1">
    <property type="nucleotide sequence ID" value="NZ_BMQI01000021.1"/>
</dbReference>
<gene>
    <name evidence="2" type="ORF">L2749_10465</name>
</gene>
<accession>A0A9X1Z5S7</accession>
<evidence type="ECO:0000313" key="3">
    <source>
        <dbReference type="Proteomes" id="UP001139408"/>
    </source>
</evidence>
<organism evidence="2 3">
    <name type="scientific">Shewanella algicola</name>
    <dbReference type="NCBI Taxonomy" id="640633"/>
    <lineage>
        <taxon>Bacteria</taxon>
        <taxon>Pseudomonadati</taxon>
        <taxon>Pseudomonadota</taxon>
        <taxon>Gammaproteobacteria</taxon>
        <taxon>Alteromonadales</taxon>
        <taxon>Shewanellaceae</taxon>
        <taxon>Shewanella</taxon>
    </lineage>
</organism>
<dbReference type="AlphaFoldDB" id="A0A9X1Z5S7"/>
<dbReference type="EMBL" id="JAKILJ010000021">
    <property type="protein sequence ID" value="MCL1105679.1"/>
    <property type="molecule type" value="Genomic_DNA"/>
</dbReference>
<comment type="caution">
    <text evidence="2">The sequence shown here is derived from an EMBL/GenBank/DDBJ whole genome shotgun (WGS) entry which is preliminary data.</text>
</comment>
<evidence type="ECO:0000256" key="1">
    <source>
        <dbReference type="SAM" id="SignalP"/>
    </source>
</evidence>